<proteinExistence type="predicted"/>
<organism evidence="1 2">
    <name type="scientific">Hyalomma asiaticum</name>
    <name type="common">Tick</name>
    <dbReference type="NCBI Taxonomy" id="266040"/>
    <lineage>
        <taxon>Eukaryota</taxon>
        <taxon>Metazoa</taxon>
        <taxon>Ecdysozoa</taxon>
        <taxon>Arthropoda</taxon>
        <taxon>Chelicerata</taxon>
        <taxon>Arachnida</taxon>
        <taxon>Acari</taxon>
        <taxon>Parasitiformes</taxon>
        <taxon>Ixodida</taxon>
        <taxon>Ixodoidea</taxon>
        <taxon>Ixodidae</taxon>
        <taxon>Hyalomminae</taxon>
        <taxon>Hyalomma</taxon>
    </lineage>
</organism>
<reference evidence="1" key="1">
    <citation type="submission" date="2020-05" db="EMBL/GenBank/DDBJ databases">
        <title>Large-scale comparative analyses of tick genomes elucidate their genetic diversity and vector capacities.</title>
        <authorList>
            <person name="Jia N."/>
            <person name="Wang J."/>
            <person name="Shi W."/>
            <person name="Du L."/>
            <person name="Sun Y."/>
            <person name="Zhan W."/>
            <person name="Jiang J."/>
            <person name="Wang Q."/>
            <person name="Zhang B."/>
            <person name="Ji P."/>
            <person name="Sakyi L.B."/>
            <person name="Cui X."/>
            <person name="Yuan T."/>
            <person name="Jiang B."/>
            <person name="Yang W."/>
            <person name="Lam T.T.-Y."/>
            <person name="Chang Q."/>
            <person name="Ding S."/>
            <person name="Wang X."/>
            <person name="Zhu J."/>
            <person name="Ruan X."/>
            <person name="Zhao L."/>
            <person name="Wei J."/>
            <person name="Que T."/>
            <person name="Du C."/>
            <person name="Cheng J."/>
            <person name="Dai P."/>
            <person name="Han X."/>
            <person name="Huang E."/>
            <person name="Gao Y."/>
            <person name="Liu J."/>
            <person name="Shao H."/>
            <person name="Ye R."/>
            <person name="Li L."/>
            <person name="Wei W."/>
            <person name="Wang X."/>
            <person name="Wang C."/>
            <person name="Yang T."/>
            <person name="Huo Q."/>
            <person name="Li W."/>
            <person name="Guo W."/>
            <person name="Chen H."/>
            <person name="Zhou L."/>
            <person name="Ni X."/>
            <person name="Tian J."/>
            <person name="Zhou Y."/>
            <person name="Sheng Y."/>
            <person name="Liu T."/>
            <person name="Pan Y."/>
            <person name="Xia L."/>
            <person name="Li J."/>
            <person name="Zhao F."/>
            <person name="Cao W."/>
        </authorList>
    </citation>
    <scope>NUCLEOTIDE SEQUENCE</scope>
    <source>
        <strain evidence="1">Hyas-2018</strain>
    </source>
</reference>
<name>A0ACB7TQ94_HYAAI</name>
<protein>
    <submittedName>
        <fullName evidence="1">Uncharacterized protein</fullName>
    </submittedName>
</protein>
<dbReference type="EMBL" id="CM023481">
    <property type="protein sequence ID" value="KAH6948507.1"/>
    <property type="molecule type" value="Genomic_DNA"/>
</dbReference>
<dbReference type="Proteomes" id="UP000821845">
    <property type="component" value="Chromosome 1"/>
</dbReference>
<keyword evidence="2" id="KW-1185">Reference proteome</keyword>
<evidence type="ECO:0000313" key="1">
    <source>
        <dbReference type="EMBL" id="KAH6948507.1"/>
    </source>
</evidence>
<comment type="caution">
    <text evidence="1">The sequence shown here is derived from an EMBL/GenBank/DDBJ whole genome shotgun (WGS) entry which is preliminary data.</text>
</comment>
<gene>
    <name evidence="1" type="ORF">HPB50_024944</name>
</gene>
<evidence type="ECO:0000313" key="2">
    <source>
        <dbReference type="Proteomes" id="UP000821845"/>
    </source>
</evidence>
<accession>A0ACB7TQ94</accession>
<sequence>MGPQHVKATATGRGLSLSVCHPAVDSRSLSLASLSLFSRASTACRAQMKSQQFGEPEKCPSAVAVTAPPPLPSTHRSQQCLDRAVGFANRSGACGARAPLKQSYSSVDLAPAQCRRPNDVGGVIVFYKDRPASSLWLCF</sequence>